<dbReference type="EMBL" id="HBUF01263043">
    <property type="protein sequence ID" value="CAG6683435.1"/>
    <property type="molecule type" value="Transcribed_RNA"/>
</dbReference>
<feature type="chain" id="PRO_5035639358" evidence="1">
    <location>
        <begin position="24"/>
        <end position="144"/>
    </location>
</feature>
<name>A0A8D8X6J6_9HEMI</name>
<evidence type="ECO:0000313" key="2">
    <source>
        <dbReference type="EMBL" id="CAG6683435.1"/>
    </source>
</evidence>
<sequence length="144" mass="17658">MKPHSYLFLLAFIVSQTYHQVSCKPFYWGDTLYLTTSQPIYKYVFNRVNHWFKNLIDAYPSSTWSWREHLYGETYWKDPEVKKAWFYKGIVDDRLRRNSPRRVIFDQYDRERYENPKPTKPGVVEYDEDEEISKLRIHKMFPQG</sequence>
<dbReference type="EMBL" id="HBUF01087634">
    <property type="protein sequence ID" value="CAG6634794.1"/>
    <property type="molecule type" value="Transcribed_RNA"/>
</dbReference>
<organism evidence="2">
    <name type="scientific">Cacopsylla melanoneura</name>
    <dbReference type="NCBI Taxonomy" id="428564"/>
    <lineage>
        <taxon>Eukaryota</taxon>
        <taxon>Metazoa</taxon>
        <taxon>Ecdysozoa</taxon>
        <taxon>Arthropoda</taxon>
        <taxon>Hexapoda</taxon>
        <taxon>Insecta</taxon>
        <taxon>Pterygota</taxon>
        <taxon>Neoptera</taxon>
        <taxon>Paraneoptera</taxon>
        <taxon>Hemiptera</taxon>
        <taxon>Sternorrhyncha</taxon>
        <taxon>Psylloidea</taxon>
        <taxon>Psyllidae</taxon>
        <taxon>Psyllinae</taxon>
        <taxon>Cacopsylla</taxon>
    </lineage>
</organism>
<accession>A0A8D8X6J6</accession>
<proteinExistence type="predicted"/>
<protein>
    <submittedName>
        <fullName evidence="2">Uncharacterized protein</fullName>
    </submittedName>
</protein>
<dbReference type="EMBL" id="HBUF01087636">
    <property type="protein sequence ID" value="CAG6634798.1"/>
    <property type="molecule type" value="Transcribed_RNA"/>
</dbReference>
<reference evidence="2" key="1">
    <citation type="submission" date="2021-05" db="EMBL/GenBank/DDBJ databases">
        <authorList>
            <person name="Alioto T."/>
            <person name="Alioto T."/>
            <person name="Gomez Garrido J."/>
        </authorList>
    </citation>
    <scope>NUCLEOTIDE SEQUENCE</scope>
</reference>
<dbReference type="EMBL" id="HBUF01603927">
    <property type="protein sequence ID" value="CAG6776973.1"/>
    <property type="molecule type" value="Transcribed_RNA"/>
</dbReference>
<keyword evidence="1" id="KW-0732">Signal</keyword>
<dbReference type="EMBL" id="HBUF01603926">
    <property type="protein sequence ID" value="CAG6776971.1"/>
    <property type="molecule type" value="Transcribed_RNA"/>
</dbReference>
<feature type="signal peptide" evidence="1">
    <location>
        <begin position="1"/>
        <end position="23"/>
    </location>
</feature>
<dbReference type="EMBL" id="HBUF01087635">
    <property type="protein sequence ID" value="CAG6634796.1"/>
    <property type="molecule type" value="Transcribed_RNA"/>
</dbReference>
<evidence type="ECO:0000256" key="1">
    <source>
        <dbReference type="SAM" id="SignalP"/>
    </source>
</evidence>
<dbReference type="AlphaFoldDB" id="A0A8D8X6J6"/>
<dbReference type="EMBL" id="HBUF01263042">
    <property type="protein sequence ID" value="CAG6683433.1"/>
    <property type="molecule type" value="Transcribed_RNA"/>
</dbReference>